<feature type="domain" description="Cyclic nucleotide-binding" evidence="1">
    <location>
        <begin position="15"/>
        <end position="134"/>
    </location>
</feature>
<dbReference type="InterPro" id="IPR050397">
    <property type="entry name" value="Env_Response_Regulators"/>
</dbReference>
<dbReference type="SUPFAM" id="SSF51206">
    <property type="entry name" value="cAMP-binding domain-like"/>
    <property type="match status" value="1"/>
</dbReference>
<dbReference type="Pfam" id="PF00027">
    <property type="entry name" value="cNMP_binding"/>
    <property type="match status" value="1"/>
</dbReference>
<dbReference type="GO" id="GO:0003700">
    <property type="term" value="F:DNA-binding transcription factor activity"/>
    <property type="evidence" value="ECO:0007669"/>
    <property type="project" value="TreeGrafter"/>
</dbReference>
<comment type="caution">
    <text evidence="2">The sequence shown here is derived from an EMBL/GenBank/DDBJ whole genome shotgun (WGS) entry which is preliminary data.</text>
</comment>
<dbReference type="CDD" id="cd00038">
    <property type="entry name" value="CAP_ED"/>
    <property type="match status" value="1"/>
</dbReference>
<dbReference type="PANTHER" id="PTHR24567">
    <property type="entry name" value="CRP FAMILY TRANSCRIPTIONAL REGULATORY PROTEIN"/>
    <property type="match status" value="1"/>
</dbReference>
<dbReference type="SMART" id="SM00100">
    <property type="entry name" value="cNMP"/>
    <property type="match status" value="1"/>
</dbReference>
<dbReference type="InterPro" id="IPR014710">
    <property type="entry name" value="RmlC-like_jellyroll"/>
</dbReference>
<dbReference type="Gene3D" id="2.60.120.10">
    <property type="entry name" value="Jelly Rolls"/>
    <property type="match status" value="1"/>
</dbReference>
<dbReference type="RefSeq" id="WP_309487949.1">
    <property type="nucleotide sequence ID" value="NZ_JAENIG010000001.1"/>
</dbReference>
<dbReference type="Proteomes" id="UP000634206">
    <property type="component" value="Unassembled WGS sequence"/>
</dbReference>
<name>A0AAE2VAI3_9BACT</name>
<dbReference type="InterPro" id="IPR000595">
    <property type="entry name" value="cNMP-bd_dom"/>
</dbReference>
<protein>
    <submittedName>
        <fullName evidence="2">Cyclic nucleotide-binding domain-containing protein</fullName>
    </submittedName>
</protein>
<dbReference type="GO" id="GO:0005829">
    <property type="term" value="C:cytosol"/>
    <property type="evidence" value="ECO:0007669"/>
    <property type="project" value="TreeGrafter"/>
</dbReference>
<organism evidence="2 3">
    <name type="scientific">Oceaniferula flava</name>
    <dbReference type="NCBI Taxonomy" id="2800421"/>
    <lineage>
        <taxon>Bacteria</taxon>
        <taxon>Pseudomonadati</taxon>
        <taxon>Verrucomicrobiota</taxon>
        <taxon>Verrucomicrobiia</taxon>
        <taxon>Verrucomicrobiales</taxon>
        <taxon>Verrucomicrobiaceae</taxon>
        <taxon>Oceaniferula</taxon>
    </lineage>
</organism>
<dbReference type="AlphaFoldDB" id="A0AAE2VAI3"/>
<reference evidence="2" key="1">
    <citation type="submission" date="2021-01" db="EMBL/GenBank/DDBJ databases">
        <title>Modified the classification status of verrucomicrobia.</title>
        <authorList>
            <person name="Feng X."/>
        </authorList>
    </citation>
    <scope>NUCLEOTIDE SEQUENCE</scope>
    <source>
        <strain evidence="2">5K15</strain>
    </source>
</reference>
<dbReference type="EMBL" id="JAENIG010000001">
    <property type="protein sequence ID" value="MBK1853350.1"/>
    <property type="molecule type" value="Genomic_DNA"/>
</dbReference>
<evidence type="ECO:0000313" key="2">
    <source>
        <dbReference type="EMBL" id="MBK1853350.1"/>
    </source>
</evidence>
<evidence type="ECO:0000259" key="1">
    <source>
        <dbReference type="PROSITE" id="PS50042"/>
    </source>
</evidence>
<sequence>MSTEFNSPQIPAMGLVANLEEDDRLLLSSYGEFLPVQEDQLLIEEGQEQDALYLVISGILHVHTDDGEKRTLMARVEPGESLGEINMFDPGTASASVTAKTFSQVWKATRDDVEAFMHEYPDAGNQLLTAMVAEMSRRIRHMNEKLAAIEAEAAYRSFWE</sequence>
<gene>
    <name evidence="2" type="ORF">JIN83_00100</name>
</gene>
<evidence type="ECO:0000313" key="3">
    <source>
        <dbReference type="Proteomes" id="UP000634206"/>
    </source>
</evidence>
<proteinExistence type="predicted"/>
<dbReference type="PANTHER" id="PTHR24567:SF74">
    <property type="entry name" value="HTH-TYPE TRANSCRIPTIONAL REGULATOR ARCR"/>
    <property type="match status" value="1"/>
</dbReference>
<accession>A0AAE2VAI3</accession>
<keyword evidence="3" id="KW-1185">Reference proteome</keyword>
<dbReference type="InterPro" id="IPR018490">
    <property type="entry name" value="cNMP-bd_dom_sf"/>
</dbReference>
<dbReference type="PROSITE" id="PS50042">
    <property type="entry name" value="CNMP_BINDING_3"/>
    <property type="match status" value="1"/>
</dbReference>